<evidence type="ECO:0000256" key="5">
    <source>
        <dbReference type="ARBA" id="ARBA00023277"/>
    </source>
</evidence>
<dbReference type="InterPro" id="IPR051600">
    <property type="entry name" value="Beta-PGM-like"/>
</dbReference>
<evidence type="ECO:0000256" key="3">
    <source>
        <dbReference type="ARBA" id="ARBA00022723"/>
    </source>
</evidence>
<dbReference type="SFLD" id="SFLDG01135">
    <property type="entry name" value="C1.5.6:_HAD__Beta-PGM__Phospha"/>
    <property type="match status" value="1"/>
</dbReference>
<dbReference type="InterPro" id="IPR036412">
    <property type="entry name" value="HAD-like_sf"/>
</dbReference>
<dbReference type="SFLD" id="SFLDG01129">
    <property type="entry name" value="C1.5:_HAD__Beta-PGM__Phosphata"/>
    <property type="match status" value="1"/>
</dbReference>
<dbReference type="SUPFAM" id="SSF56784">
    <property type="entry name" value="HAD-like"/>
    <property type="match status" value="1"/>
</dbReference>
<dbReference type="EMBL" id="AQQW01000004">
    <property type="protein sequence ID" value="ETW13130.1"/>
    <property type="molecule type" value="Genomic_DNA"/>
</dbReference>
<comment type="caution">
    <text evidence="6">The sequence shown here is derived from an EMBL/GenBank/DDBJ whole genome shotgun (WGS) entry which is preliminary data.</text>
</comment>
<dbReference type="InterPro" id="IPR041492">
    <property type="entry name" value="HAD_2"/>
</dbReference>
<dbReference type="Pfam" id="PF13419">
    <property type="entry name" value="HAD_2"/>
    <property type="match status" value="1"/>
</dbReference>
<dbReference type="AlphaFoldDB" id="W4HMB4"/>
<keyword evidence="3" id="KW-0479">Metal-binding</keyword>
<name>W4HMB4_9RHOB</name>
<dbReference type="CDD" id="cd07505">
    <property type="entry name" value="HAD_BPGM-like"/>
    <property type="match status" value="1"/>
</dbReference>
<keyword evidence="4" id="KW-0460">Magnesium</keyword>
<dbReference type="STRING" id="1379903.ATO8_07961"/>
<comment type="cofactor">
    <cofactor evidence="1">
        <name>Mg(2+)</name>
        <dbReference type="ChEBI" id="CHEBI:18420"/>
    </cofactor>
</comment>
<dbReference type="InterPro" id="IPR023198">
    <property type="entry name" value="PGP-like_dom2"/>
</dbReference>
<accession>W4HMB4</accession>
<sequence>MGNFRAAPLLRLAATTPDRYALGMTRALLFDMDGTLIHSDPLHIEVFRAFYAERGRAIDTEYFLKHIHGGSNAEIFGRDFPGEDAKALGDEKEALFRARLPERMAPTPGTHALLDRAKAEGWPVAVVTNAPRLNAEAMLRTLGLADRIETLVIGDECARSKPDPTPYRVAMERVGIAPHHAIAFEDSPSGLRSARSAGAKVVGVRSSLPHDRLVEAGAHLSVADFTDPQIEALLRD</sequence>
<dbReference type="NCBIfam" id="TIGR01509">
    <property type="entry name" value="HAD-SF-IA-v3"/>
    <property type="match status" value="1"/>
</dbReference>
<dbReference type="InterPro" id="IPR023214">
    <property type="entry name" value="HAD_sf"/>
</dbReference>
<evidence type="ECO:0000313" key="6">
    <source>
        <dbReference type="EMBL" id="ETW13130.1"/>
    </source>
</evidence>
<evidence type="ECO:0000256" key="4">
    <source>
        <dbReference type="ARBA" id="ARBA00022842"/>
    </source>
</evidence>
<dbReference type="GO" id="GO:0016787">
    <property type="term" value="F:hydrolase activity"/>
    <property type="evidence" value="ECO:0007669"/>
    <property type="project" value="UniProtKB-KW"/>
</dbReference>
<evidence type="ECO:0000313" key="7">
    <source>
        <dbReference type="Proteomes" id="UP000019063"/>
    </source>
</evidence>
<dbReference type="eggNOG" id="COG0637">
    <property type="taxonomic scope" value="Bacteria"/>
</dbReference>
<dbReference type="PRINTS" id="PR00413">
    <property type="entry name" value="HADHALOGNASE"/>
</dbReference>
<dbReference type="Gene3D" id="3.40.50.1000">
    <property type="entry name" value="HAD superfamily/HAD-like"/>
    <property type="match status" value="1"/>
</dbReference>
<comment type="similarity">
    <text evidence="2">Belongs to the HAD-like hydrolase superfamily. CbbY/CbbZ/Gph/YieH family.</text>
</comment>
<proteinExistence type="inferred from homology"/>
<reference evidence="6 7" key="1">
    <citation type="journal article" date="2014" name="Antonie Van Leeuwenhoek">
        <title>Roseivivax atlanticus sp. nov., isolated from surface seawater of the Atlantic Ocean.</title>
        <authorList>
            <person name="Li G."/>
            <person name="Lai Q."/>
            <person name="Liu X."/>
            <person name="Sun F."/>
            <person name="Shao Z."/>
        </authorList>
    </citation>
    <scope>NUCLEOTIDE SEQUENCE [LARGE SCALE GENOMIC DNA]</scope>
    <source>
        <strain evidence="6 7">22II-s10s</strain>
    </source>
</reference>
<dbReference type="SFLD" id="SFLDS00003">
    <property type="entry name" value="Haloacid_Dehalogenase"/>
    <property type="match status" value="1"/>
</dbReference>
<keyword evidence="6" id="KW-0378">Hydrolase</keyword>
<evidence type="ECO:0000256" key="1">
    <source>
        <dbReference type="ARBA" id="ARBA00001946"/>
    </source>
</evidence>
<dbReference type="Proteomes" id="UP000019063">
    <property type="component" value="Unassembled WGS sequence"/>
</dbReference>
<dbReference type="GO" id="GO:0046872">
    <property type="term" value="F:metal ion binding"/>
    <property type="evidence" value="ECO:0007669"/>
    <property type="project" value="UniProtKB-KW"/>
</dbReference>
<dbReference type="InterPro" id="IPR006439">
    <property type="entry name" value="HAD-SF_hydro_IA"/>
</dbReference>
<keyword evidence="7" id="KW-1185">Reference proteome</keyword>
<gene>
    <name evidence="6" type="ORF">ATO8_07961</name>
</gene>
<organism evidence="6 7">
    <name type="scientific">Roseivivax marinus</name>
    <dbReference type="NCBI Taxonomy" id="1379903"/>
    <lineage>
        <taxon>Bacteria</taxon>
        <taxon>Pseudomonadati</taxon>
        <taxon>Pseudomonadota</taxon>
        <taxon>Alphaproteobacteria</taxon>
        <taxon>Rhodobacterales</taxon>
        <taxon>Roseobacteraceae</taxon>
        <taxon>Roseivivax</taxon>
    </lineage>
</organism>
<keyword evidence="5" id="KW-0119">Carbohydrate metabolism</keyword>
<protein>
    <submittedName>
        <fullName evidence="6">HAD-like hydrolase</fullName>
    </submittedName>
</protein>
<evidence type="ECO:0000256" key="2">
    <source>
        <dbReference type="ARBA" id="ARBA00006171"/>
    </source>
</evidence>
<dbReference type="PANTHER" id="PTHR46193:SF18">
    <property type="entry name" value="HEXITOL PHOSPHATASE B"/>
    <property type="match status" value="1"/>
</dbReference>
<dbReference type="PANTHER" id="PTHR46193">
    <property type="entry name" value="6-PHOSPHOGLUCONATE PHOSPHATASE"/>
    <property type="match status" value="1"/>
</dbReference>
<dbReference type="Gene3D" id="1.10.150.240">
    <property type="entry name" value="Putative phosphatase, domain 2"/>
    <property type="match status" value="1"/>
</dbReference>